<gene>
    <name evidence="2" type="ORF">SAMN03080601_02004</name>
</gene>
<reference evidence="3" key="1">
    <citation type="submission" date="2017-02" db="EMBL/GenBank/DDBJ databases">
        <authorList>
            <person name="Varghese N."/>
            <person name="Submissions S."/>
        </authorList>
    </citation>
    <scope>NUCLEOTIDE SEQUENCE [LARGE SCALE GENOMIC DNA]</scope>
    <source>
        <strain evidence="3">DSM 24412</strain>
    </source>
</reference>
<dbReference type="Pfam" id="PF00535">
    <property type="entry name" value="Glycos_transf_2"/>
    <property type="match status" value="1"/>
</dbReference>
<dbReference type="OrthoDB" id="6307329at2"/>
<organism evidence="2 3">
    <name type="scientific">Alkalitalea saponilacus</name>
    <dbReference type="NCBI Taxonomy" id="889453"/>
    <lineage>
        <taxon>Bacteria</taxon>
        <taxon>Pseudomonadati</taxon>
        <taxon>Bacteroidota</taxon>
        <taxon>Bacteroidia</taxon>
        <taxon>Marinilabiliales</taxon>
        <taxon>Marinilabiliaceae</taxon>
        <taxon>Alkalitalea</taxon>
    </lineage>
</organism>
<dbReference type="GO" id="GO:0016758">
    <property type="term" value="F:hexosyltransferase activity"/>
    <property type="evidence" value="ECO:0007669"/>
    <property type="project" value="UniProtKB-ARBA"/>
</dbReference>
<proteinExistence type="predicted"/>
<feature type="domain" description="Glycosyltransferase 2-like" evidence="1">
    <location>
        <begin position="9"/>
        <end position="166"/>
    </location>
</feature>
<dbReference type="SUPFAM" id="SSF53448">
    <property type="entry name" value="Nucleotide-diphospho-sugar transferases"/>
    <property type="match status" value="1"/>
</dbReference>
<dbReference type="Gene3D" id="3.90.550.10">
    <property type="entry name" value="Spore Coat Polysaccharide Biosynthesis Protein SpsA, Chain A"/>
    <property type="match status" value="1"/>
</dbReference>
<name>A0A1T5H000_9BACT</name>
<dbReference type="PANTHER" id="PTHR22916">
    <property type="entry name" value="GLYCOSYLTRANSFERASE"/>
    <property type="match status" value="1"/>
</dbReference>
<sequence>MDSTTPLISVLMTVYNREKYISEAIESVISSTYQNWELIIVDDQSKDRSVEIARSYEAKDNRIKVYVNEKNLGQFPNRNKAASLAIGEYIKYLDSDDIIYPHGLEVMVSSIEKFPNAGVAICQSSPDIKQPYPLLIDSKNALIEHFNGTKIFNAGPSSCIFNKDAFNYVNGFRIDNYVGNDTLLFLDIAKYYPVLKIPNALIWWRRHEGQEFINGQNSNTYFIFDFNKQVEFILDPEINFSKNERKKLFKSYFNMRIGQIISKAFKNGKFILSYKAFIVSRMNLAKLLYKY</sequence>
<dbReference type="EMBL" id="FUYV01000011">
    <property type="protein sequence ID" value="SKC13984.1"/>
    <property type="molecule type" value="Genomic_DNA"/>
</dbReference>
<dbReference type="STRING" id="889453.SAMN03080601_02004"/>
<dbReference type="PANTHER" id="PTHR22916:SF3">
    <property type="entry name" value="UDP-GLCNAC:BETAGAL BETA-1,3-N-ACETYLGLUCOSAMINYLTRANSFERASE-LIKE PROTEIN 1"/>
    <property type="match status" value="1"/>
</dbReference>
<keyword evidence="3" id="KW-1185">Reference proteome</keyword>
<dbReference type="InterPro" id="IPR029044">
    <property type="entry name" value="Nucleotide-diphossugar_trans"/>
</dbReference>
<dbReference type="KEGG" id="asx:CDL62_18300"/>
<protein>
    <submittedName>
        <fullName evidence="2">Glycosyltransferase involved in cell wall bisynthesis</fullName>
    </submittedName>
</protein>
<dbReference type="CDD" id="cd00761">
    <property type="entry name" value="Glyco_tranf_GTA_type"/>
    <property type="match status" value="1"/>
</dbReference>
<evidence type="ECO:0000313" key="2">
    <source>
        <dbReference type="EMBL" id="SKC13984.1"/>
    </source>
</evidence>
<dbReference type="InterPro" id="IPR001173">
    <property type="entry name" value="Glyco_trans_2-like"/>
</dbReference>
<dbReference type="AlphaFoldDB" id="A0A1T5H000"/>
<dbReference type="Proteomes" id="UP000191055">
    <property type="component" value="Unassembled WGS sequence"/>
</dbReference>
<dbReference type="RefSeq" id="WP_079557739.1">
    <property type="nucleotide sequence ID" value="NZ_CP021904.1"/>
</dbReference>
<keyword evidence="2" id="KW-0808">Transferase</keyword>
<accession>A0A1T5H000</accession>
<evidence type="ECO:0000259" key="1">
    <source>
        <dbReference type="Pfam" id="PF00535"/>
    </source>
</evidence>
<evidence type="ECO:0000313" key="3">
    <source>
        <dbReference type="Proteomes" id="UP000191055"/>
    </source>
</evidence>